<dbReference type="AlphaFoldDB" id="A0A1M5H7E5"/>
<comment type="pathway">
    <text evidence="1">Cofactor biosynthesis; riboflavin biosynthesis.</text>
</comment>
<dbReference type="PANTHER" id="PTHR38011:SF7">
    <property type="entry name" value="2,5-DIAMINO-6-RIBOSYLAMINO-4(3H)-PYRIMIDINONE 5'-PHOSPHATE REDUCTASE"/>
    <property type="match status" value="1"/>
</dbReference>
<keyword evidence="6" id="KW-1185">Reference proteome</keyword>
<evidence type="ECO:0000256" key="1">
    <source>
        <dbReference type="ARBA" id="ARBA00005104"/>
    </source>
</evidence>
<accession>A0A1M5H7E5</accession>
<dbReference type="GO" id="GO:0008703">
    <property type="term" value="F:5-amino-6-(5-phosphoribosylamino)uracil reductase activity"/>
    <property type="evidence" value="ECO:0007669"/>
    <property type="project" value="InterPro"/>
</dbReference>
<gene>
    <name evidence="5" type="ORF">SAMN05444320_106425</name>
</gene>
<dbReference type="SUPFAM" id="SSF53597">
    <property type="entry name" value="Dihydrofolate reductase-like"/>
    <property type="match status" value="1"/>
</dbReference>
<dbReference type="STRING" id="2017.SAMN05444320_106425"/>
<dbReference type="PANTHER" id="PTHR38011">
    <property type="entry name" value="DIHYDROFOLATE REDUCTASE FAMILY PROTEIN (AFU_ORTHOLOGUE AFUA_8G06820)"/>
    <property type="match status" value="1"/>
</dbReference>
<evidence type="ECO:0000256" key="2">
    <source>
        <dbReference type="ARBA" id="ARBA00022857"/>
    </source>
</evidence>
<dbReference type="Pfam" id="PF01872">
    <property type="entry name" value="RibD_C"/>
    <property type="match status" value="1"/>
</dbReference>
<dbReference type="Gene3D" id="3.40.430.10">
    <property type="entry name" value="Dihydrofolate Reductase, subunit A"/>
    <property type="match status" value="1"/>
</dbReference>
<reference evidence="5 6" key="1">
    <citation type="submission" date="2016-11" db="EMBL/GenBank/DDBJ databases">
        <authorList>
            <person name="Jaros S."/>
            <person name="Januszkiewicz K."/>
            <person name="Wedrychowicz H."/>
        </authorList>
    </citation>
    <scope>NUCLEOTIDE SEQUENCE [LARGE SCALE GENOMIC DNA]</scope>
    <source>
        <strain evidence="5 6">DSM 44523</strain>
    </source>
</reference>
<dbReference type="RefSeq" id="WP_073485749.1">
    <property type="nucleotide sequence ID" value="NZ_FQVN01000006.1"/>
</dbReference>
<evidence type="ECO:0000313" key="5">
    <source>
        <dbReference type="EMBL" id="SHG11632.1"/>
    </source>
</evidence>
<keyword evidence="2" id="KW-0521">NADP</keyword>
<sequence length="252" mass="26796">MHQLWPADVTPPTELDDATLERLYAYPEPLDRPLLRVNFVSSLDGAVTVAGVSEGLSSKPDKRVFALLRDLSDVVLVGLGTALVEGYRGVKRTEVRLERRRRLGRSEVPPVAVVTRTCALDPLAPLVTDTVAPLVVLTCAAAPEERRTALAAAGADVVVVGDDEVDLPAALAALDERGLRRICCEGGPALFGSLVAADLVDELCLTLSPLLTSGDAGRISRGPAAEVPRRLRLASVLHAEDSLLLRYARQAG</sequence>
<dbReference type="InterPro" id="IPR002734">
    <property type="entry name" value="RibDG_C"/>
</dbReference>
<dbReference type="InterPro" id="IPR050765">
    <property type="entry name" value="Riboflavin_Biosynth_HTPR"/>
</dbReference>
<feature type="domain" description="Bacterial bifunctional deaminase-reductase C-terminal" evidence="4">
    <location>
        <begin position="33"/>
        <end position="239"/>
    </location>
</feature>
<dbReference type="GO" id="GO:0009231">
    <property type="term" value="P:riboflavin biosynthetic process"/>
    <property type="evidence" value="ECO:0007669"/>
    <property type="project" value="InterPro"/>
</dbReference>
<evidence type="ECO:0000256" key="3">
    <source>
        <dbReference type="ARBA" id="ARBA00023002"/>
    </source>
</evidence>
<evidence type="ECO:0000259" key="4">
    <source>
        <dbReference type="Pfam" id="PF01872"/>
    </source>
</evidence>
<proteinExistence type="predicted"/>
<dbReference type="Proteomes" id="UP000184501">
    <property type="component" value="Unassembled WGS sequence"/>
</dbReference>
<dbReference type="InterPro" id="IPR024072">
    <property type="entry name" value="DHFR-like_dom_sf"/>
</dbReference>
<evidence type="ECO:0000313" key="6">
    <source>
        <dbReference type="Proteomes" id="UP000184501"/>
    </source>
</evidence>
<protein>
    <submittedName>
        <fullName evidence="5">5-amino-6-(5-phosphoribosylamino)uracil reductase</fullName>
    </submittedName>
</protein>
<keyword evidence="3" id="KW-0560">Oxidoreductase</keyword>
<dbReference type="EMBL" id="FQVN01000006">
    <property type="protein sequence ID" value="SHG11632.1"/>
    <property type="molecule type" value="Genomic_DNA"/>
</dbReference>
<organism evidence="5 6">
    <name type="scientific">Streptoalloteichus hindustanus</name>
    <dbReference type="NCBI Taxonomy" id="2017"/>
    <lineage>
        <taxon>Bacteria</taxon>
        <taxon>Bacillati</taxon>
        <taxon>Actinomycetota</taxon>
        <taxon>Actinomycetes</taxon>
        <taxon>Pseudonocardiales</taxon>
        <taxon>Pseudonocardiaceae</taxon>
        <taxon>Streptoalloteichus</taxon>
    </lineage>
</organism>
<name>A0A1M5H7E5_STRHI</name>